<evidence type="ECO:0000313" key="1">
    <source>
        <dbReference type="EMBL" id="KAJ4452798.1"/>
    </source>
</evidence>
<proteinExistence type="predicted"/>
<accession>A0ABQ8U2N0</accession>
<keyword evidence="2" id="KW-1185">Reference proteome</keyword>
<reference evidence="1" key="1">
    <citation type="journal article" date="2022" name="bioRxiv">
        <title>Genomics of Preaxostyla Flagellates Illuminates Evolutionary Transitions and the Path Towards Mitochondrial Loss.</title>
        <authorList>
            <person name="Novak L.V.F."/>
            <person name="Treitli S.C."/>
            <person name="Pyrih J."/>
            <person name="Halakuc P."/>
            <person name="Pipaliya S.V."/>
            <person name="Vacek V."/>
            <person name="Brzon O."/>
            <person name="Soukal P."/>
            <person name="Eme L."/>
            <person name="Dacks J.B."/>
            <person name="Karnkowska A."/>
            <person name="Elias M."/>
            <person name="Hampl V."/>
        </authorList>
    </citation>
    <scope>NUCLEOTIDE SEQUENCE</scope>
    <source>
        <strain evidence="1">RCP-MX</strain>
    </source>
</reference>
<gene>
    <name evidence="1" type="ORF">PAPYR_12934</name>
</gene>
<dbReference type="EMBL" id="JAPMOS010000385">
    <property type="protein sequence ID" value="KAJ4452798.1"/>
    <property type="molecule type" value="Genomic_DNA"/>
</dbReference>
<protein>
    <submittedName>
        <fullName evidence="1">Uncharacterized protein</fullName>
    </submittedName>
</protein>
<dbReference type="Proteomes" id="UP001141327">
    <property type="component" value="Unassembled WGS sequence"/>
</dbReference>
<name>A0ABQ8U2N0_9EUKA</name>
<sequence>MFDRSIERSPYARNWAAHSFFPKPHDLSGGYLPGVTSDQKTGNGGSHRRNWNILTVDRAGHPDMLRHLHTANKTTRRSSDTALERMIELTRLAMYFRGVFPDPPVLASLSGGYWSALSPPCRPRATPVPPPCMALSPPCRPSAWPSLRTAAPVHGPLHGPLSALPPPCMALCMALSPPCRPSAWPSLRHAAPVHGPVSALPPACMALCALPPRCMALSAHCRPAAWPSLRTAAPVHGPLSAMPPPCRHPAWPSLRTAAPVPPPCRPPACHDRA</sequence>
<organism evidence="1 2">
    <name type="scientific">Paratrimastix pyriformis</name>
    <dbReference type="NCBI Taxonomy" id="342808"/>
    <lineage>
        <taxon>Eukaryota</taxon>
        <taxon>Metamonada</taxon>
        <taxon>Preaxostyla</taxon>
        <taxon>Paratrimastigidae</taxon>
        <taxon>Paratrimastix</taxon>
    </lineage>
</organism>
<evidence type="ECO:0000313" key="2">
    <source>
        <dbReference type="Proteomes" id="UP001141327"/>
    </source>
</evidence>
<comment type="caution">
    <text evidence="1">The sequence shown here is derived from an EMBL/GenBank/DDBJ whole genome shotgun (WGS) entry which is preliminary data.</text>
</comment>